<reference evidence="6" key="1">
    <citation type="submission" date="2025-08" db="UniProtKB">
        <authorList>
            <consortium name="RefSeq"/>
        </authorList>
    </citation>
    <scope>IDENTIFICATION</scope>
</reference>
<dbReference type="RefSeq" id="XP_029649589.1">
    <property type="nucleotide sequence ID" value="XM_029793729.2"/>
</dbReference>
<dbReference type="GO" id="GO:0046854">
    <property type="term" value="P:phosphatidylinositol phosphate biosynthetic process"/>
    <property type="evidence" value="ECO:0007669"/>
    <property type="project" value="TreeGrafter"/>
</dbReference>
<dbReference type="KEGG" id="osn:115223237"/>
<dbReference type="GO" id="GO:0000828">
    <property type="term" value="F:inositol hexakisphosphate kinase activity"/>
    <property type="evidence" value="ECO:0007669"/>
    <property type="project" value="TreeGrafter"/>
</dbReference>
<dbReference type="InterPro" id="IPR005522">
    <property type="entry name" value="IPK"/>
</dbReference>
<dbReference type="AlphaFoldDB" id="A0A6P7TEH9"/>
<protein>
    <recommendedName>
        <fullName evidence="4">Kinase</fullName>
        <ecNumber evidence="4">2.7.-.-</ecNumber>
    </recommendedName>
</protein>
<evidence type="ECO:0000313" key="6">
    <source>
        <dbReference type="RefSeq" id="XP_029649589.1"/>
    </source>
</evidence>
<evidence type="ECO:0000256" key="1">
    <source>
        <dbReference type="ARBA" id="ARBA00007374"/>
    </source>
</evidence>
<dbReference type="GO" id="GO:0005634">
    <property type="term" value="C:nucleus"/>
    <property type="evidence" value="ECO:0007669"/>
    <property type="project" value="TreeGrafter"/>
</dbReference>
<evidence type="ECO:0000256" key="4">
    <source>
        <dbReference type="RuleBase" id="RU363090"/>
    </source>
</evidence>
<dbReference type="EC" id="2.7.-.-" evidence="4"/>
<evidence type="ECO:0000256" key="2">
    <source>
        <dbReference type="ARBA" id="ARBA00022679"/>
    </source>
</evidence>
<keyword evidence="2 4" id="KW-0808">Transferase</keyword>
<dbReference type="GO" id="GO:0032958">
    <property type="term" value="P:inositol phosphate biosynthetic process"/>
    <property type="evidence" value="ECO:0007669"/>
    <property type="project" value="InterPro"/>
</dbReference>
<accession>A0A6P7TEH9</accession>
<dbReference type="InterPro" id="IPR038286">
    <property type="entry name" value="IPK_sf"/>
</dbReference>
<organism evidence="5 6">
    <name type="scientific">Octopus sinensis</name>
    <name type="common">East Asian common octopus</name>
    <dbReference type="NCBI Taxonomy" id="2607531"/>
    <lineage>
        <taxon>Eukaryota</taxon>
        <taxon>Metazoa</taxon>
        <taxon>Spiralia</taxon>
        <taxon>Lophotrochozoa</taxon>
        <taxon>Mollusca</taxon>
        <taxon>Cephalopoda</taxon>
        <taxon>Coleoidea</taxon>
        <taxon>Octopodiformes</taxon>
        <taxon>Octopoda</taxon>
        <taxon>Incirrata</taxon>
        <taxon>Octopodidae</taxon>
        <taxon>Octopus</taxon>
    </lineage>
</organism>
<gene>
    <name evidence="6" type="primary">LOC115223237</name>
</gene>
<dbReference type="PANTHER" id="PTHR12400">
    <property type="entry name" value="INOSITOL POLYPHOSPHATE KINASE"/>
    <property type="match status" value="1"/>
</dbReference>
<keyword evidence="5" id="KW-1185">Reference proteome</keyword>
<dbReference type="Gene3D" id="3.30.470.160">
    <property type="entry name" value="Inositol polyphosphate kinase"/>
    <property type="match status" value="1"/>
</dbReference>
<dbReference type="SUPFAM" id="SSF56104">
    <property type="entry name" value="SAICAR synthase-like"/>
    <property type="match status" value="1"/>
</dbReference>
<comment type="similarity">
    <text evidence="1 4">Belongs to the inositol phosphokinase (IPK) family.</text>
</comment>
<name>A0A6P7TEH9_9MOLL</name>
<dbReference type="Pfam" id="PF03770">
    <property type="entry name" value="IPK"/>
    <property type="match status" value="1"/>
</dbReference>
<evidence type="ECO:0000313" key="5">
    <source>
        <dbReference type="Proteomes" id="UP000515154"/>
    </source>
</evidence>
<evidence type="ECO:0000256" key="3">
    <source>
        <dbReference type="ARBA" id="ARBA00022777"/>
    </source>
</evidence>
<keyword evidence="3 4" id="KW-0418">Kinase</keyword>
<dbReference type="Proteomes" id="UP000515154">
    <property type="component" value="Linkage group LG22"/>
</dbReference>
<dbReference type="GO" id="GO:0005737">
    <property type="term" value="C:cytoplasm"/>
    <property type="evidence" value="ECO:0007669"/>
    <property type="project" value="TreeGrafter"/>
</dbReference>
<sequence>MSSDLHMLLNLPKYQRIHCETSKSKLAFNKPKGDSWIQLAGHEQTFAPATSNTIWKRRLSDDSNEFQTYKELQTDVAKTIVPKFYQQIEYHGQYFIEIQNLLEDFHDPNIIDMKLGTRTFLESEVINESLRTDLFKKMVMIDPTAPTAQERQAKALTKLRYMQFREQQSSSASLGFRIEAVRMSGEAPNANLKKVKTREQVTHIIHKFLRNKVVRHSFLRRLREMRSVLESSTFFMKHQLIGSSLLAIYDSTGKTGVWLIDFTKTTPVPDHIQIDHRSRWKKNSYEDGVLFGLDNIIQIWEEMDEDTAESQTNVKLT</sequence>
<proteinExistence type="inferred from homology"/>
<dbReference type="PANTHER" id="PTHR12400:SF26">
    <property type="entry name" value="KINASE"/>
    <property type="match status" value="1"/>
</dbReference>